<evidence type="ECO:0000256" key="2">
    <source>
        <dbReference type="ARBA" id="ARBA00007092"/>
    </source>
</evidence>
<dbReference type="PROSITE" id="PS51435">
    <property type="entry name" value="AP_NUCLEASE_F1_4"/>
    <property type="match status" value="1"/>
</dbReference>
<evidence type="ECO:0000256" key="3">
    <source>
        <dbReference type="ARBA" id="ARBA00022723"/>
    </source>
</evidence>
<keyword evidence="8" id="KW-1185">Reference proteome</keyword>
<evidence type="ECO:0000259" key="6">
    <source>
        <dbReference type="Pfam" id="PF03372"/>
    </source>
</evidence>
<name>A0ABT6DEK6_9BACT</name>
<dbReference type="Proteomes" id="UP001152321">
    <property type="component" value="Unassembled WGS sequence"/>
</dbReference>
<dbReference type="InterPro" id="IPR036691">
    <property type="entry name" value="Endo/exonu/phosph_ase_sf"/>
</dbReference>
<evidence type="ECO:0000256" key="4">
    <source>
        <dbReference type="ARBA" id="ARBA00022801"/>
    </source>
</evidence>
<proteinExistence type="inferred from homology"/>
<reference evidence="7" key="1">
    <citation type="submission" date="2022-08" db="EMBL/GenBank/DDBJ databases">
        <title>Novel Bdellovibrio Species Isolated from Svalbard: Designation Bdellovibrio svalbardensis.</title>
        <authorList>
            <person name="Mitchell R.J."/>
            <person name="Choi S.Y."/>
        </authorList>
    </citation>
    <scope>NUCLEOTIDE SEQUENCE</scope>
    <source>
        <strain evidence="7">PAP01</strain>
    </source>
</reference>
<dbReference type="PROSITE" id="PS00726">
    <property type="entry name" value="AP_NUCLEASE_F1_1"/>
    <property type="match status" value="1"/>
</dbReference>
<keyword evidence="4" id="KW-0378">Hydrolase</keyword>
<protein>
    <submittedName>
        <fullName evidence="7">Exodeoxyribonuclease III</fullName>
    </submittedName>
</protein>
<evidence type="ECO:0000313" key="8">
    <source>
        <dbReference type="Proteomes" id="UP001152321"/>
    </source>
</evidence>
<comment type="cofactor">
    <cofactor evidence="1">
        <name>Mg(2+)</name>
        <dbReference type="ChEBI" id="CHEBI:18420"/>
    </cofactor>
</comment>
<dbReference type="Pfam" id="PF03372">
    <property type="entry name" value="Exo_endo_phos"/>
    <property type="match status" value="1"/>
</dbReference>
<dbReference type="NCBIfam" id="TIGR00195">
    <property type="entry name" value="exoDNase_III"/>
    <property type="match status" value="1"/>
</dbReference>
<dbReference type="EMBL" id="JANRMI010000001">
    <property type="protein sequence ID" value="MDG0815256.1"/>
    <property type="molecule type" value="Genomic_DNA"/>
</dbReference>
<comment type="caution">
    <text evidence="7">The sequence shown here is derived from an EMBL/GenBank/DDBJ whole genome shotgun (WGS) entry which is preliminary data.</text>
</comment>
<dbReference type="PANTHER" id="PTHR22748">
    <property type="entry name" value="AP ENDONUCLEASE"/>
    <property type="match status" value="1"/>
</dbReference>
<dbReference type="InterPro" id="IPR005135">
    <property type="entry name" value="Endo/exonuclease/phosphatase"/>
</dbReference>
<dbReference type="SUPFAM" id="SSF56219">
    <property type="entry name" value="DNase I-like"/>
    <property type="match status" value="1"/>
</dbReference>
<dbReference type="NCBIfam" id="TIGR00633">
    <property type="entry name" value="xth"/>
    <property type="match status" value="1"/>
</dbReference>
<evidence type="ECO:0000256" key="5">
    <source>
        <dbReference type="ARBA" id="ARBA00022842"/>
    </source>
</evidence>
<comment type="similarity">
    <text evidence="2">Belongs to the DNA repair enzymes AP/ExoA family.</text>
</comment>
<evidence type="ECO:0000256" key="1">
    <source>
        <dbReference type="ARBA" id="ARBA00001946"/>
    </source>
</evidence>
<accession>A0ABT6DEK6</accession>
<dbReference type="InterPro" id="IPR004808">
    <property type="entry name" value="AP_endonuc_1"/>
</dbReference>
<dbReference type="InterPro" id="IPR020847">
    <property type="entry name" value="AP_endonuclease_F1_BS"/>
</dbReference>
<evidence type="ECO:0000313" key="7">
    <source>
        <dbReference type="EMBL" id="MDG0815256.1"/>
    </source>
</evidence>
<dbReference type="Gene3D" id="3.60.10.10">
    <property type="entry name" value="Endonuclease/exonuclease/phosphatase"/>
    <property type="match status" value="1"/>
</dbReference>
<organism evidence="7 8">
    <name type="scientific">Bdellovibrio svalbardensis</name>
    <dbReference type="NCBI Taxonomy" id="2972972"/>
    <lineage>
        <taxon>Bacteria</taxon>
        <taxon>Pseudomonadati</taxon>
        <taxon>Bdellovibrionota</taxon>
        <taxon>Bdellovibrionia</taxon>
        <taxon>Bdellovibrionales</taxon>
        <taxon>Pseudobdellovibrionaceae</taxon>
        <taxon>Bdellovibrio</taxon>
    </lineage>
</organism>
<dbReference type="PANTHER" id="PTHR22748:SF4">
    <property type="entry name" value="DNA-(APURINIC OR APYRIMIDINIC SITE) ENDONUCLEASE 2"/>
    <property type="match status" value="1"/>
</dbReference>
<keyword evidence="5" id="KW-0460">Magnesium</keyword>
<feature type="domain" description="Endonuclease/exonuclease/phosphatase" evidence="6">
    <location>
        <begin position="4"/>
        <end position="246"/>
    </location>
</feature>
<gene>
    <name evidence="7" type="ORF">NWE73_02715</name>
</gene>
<keyword evidence="3" id="KW-0479">Metal-binding</keyword>
<dbReference type="RefSeq" id="WP_277576733.1">
    <property type="nucleotide sequence ID" value="NZ_JANRMI010000001.1"/>
</dbReference>
<sequence length="256" mass="29595">MKIISWNVNGIRACHKKGLVDFVNKENPDIFCVQETKAHIDQVETEARQLHRNYAYWSSGVRKGYSGVATFVNEEPKNVAHGMGIDAYDREGRIVITDHGQFDLYNIYFPNGGSGDERHNFKQQFLKDLNQHLKEKLKAGREIVVVGDYNVAHQAMDVYDPIRLSKVSGFFPEERAWFSSFLELGFIDTFRYFHPNAANRYSWWSYRELARENNRGWRIDYISVSKGLEKYLTSADILDQVEGSDHCPVVAELSFP</sequence>